<evidence type="ECO:0000313" key="4">
    <source>
        <dbReference type="Proteomes" id="UP000193467"/>
    </source>
</evidence>
<dbReference type="AlphaFoldDB" id="A0A1Y2G3B3"/>
<evidence type="ECO:0000259" key="2">
    <source>
        <dbReference type="Pfam" id="PF00561"/>
    </source>
</evidence>
<proteinExistence type="predicted"/>
<dbReference type="InterPro" id="IPR051340">
    <property type="entry name" value="Haloalkane_dehalogenase"/>
</dbReference>
<organism evidence="3 4">
    <name type="scientific">Leucosporidium creatinivorum</name>
    <dbReference type="NCBI Taxonomy" id="106004"/>
    <lineage>
        <taxon>Eukaryota</taxon>
        <taxon>Fungi</taxon>
        <taxon>Dikarya</taxon>
        <taxon>Basidiomycota</taxon>
        <taxon>Pucciniomycotina</taxon>
        <taxon>Microbotryomycetes</taxon>
        <taxon>Leucosporidiales</taxon>
        <taxon>Leucosporidium</taxon>
    </lineage>
</organism>
<dbReference type="InterPro" id="IPR000639">
    <property type="entry name" value="Epox_hydrolase-like"/>
</dbReference>
<dbReference type="Pfam" id="PF00561">
    <property type="entry name" value="Abhydrolase_1"/>
    <property type="match status" value="1"/>
</dbReference>
<dbReference type="EMBL" id="MCGR01000006">
    <property type="protein sequence ID" value="ORY89450.1"/>
    <property type="molecule type" value="Genomic_DNA"/>
</dbReference>
<dbReference type="STRING" id="106004.A0A1Y2G3B3"/>
<dbReference type="Proteomes" id="UP000193467">
    <property type="component" value="Unassembled WGS sequence"/>
</dbReference>
<evidence type="ECO:0000313" key="3">
    <source>
        <dbReference type="EMBL" id="ORY89450.1"/>
    </source>
</evidence>
<gene>
    <name evidence="3" type="ORF">BCR35DRAFT_262334</name>
</gene>
<keyword evidence="4" id="KW-1185">Reference proteome</keyword>
<dbReference type="SUPFAM" id="SSF53474">
    <property type="entry name" value="alpha/beta-Hydrolases"/>
    <property type="match status" value="1"/>
</dbReference>
<name>A0A1Y2G3B3_9BASI</name>
<keyword evidence="1 3" id="KW-0378">Hydrolase</keyword>
<accession>A0A1Y2G3B3</accession>
<dbReference type="InParanoid" id="A0A1Y2G3B3"/>
<dbReference type="PANTHER" id="PTHR42977">
    <property type="entry name" value="HYDROLASE-RELATED"/>
    <property type="match status" value="1"/>
</dbReference>
<reference evidence="3 4" key="1">
    <citation type="submission" date="2016-07" db="EMBL/GenBank/DDBJ databases">
        <title>Pervasive Adenine N6-methylation of Active Genes in Fungi.</title>
        <authorList>
            <consortium name="DOE Joint Genome Institute"/>
            <person name="Mondo S.J."/>
            <person name="Dannebaum R.O."/>
            <person name="Kuo R.C."/>
            <person name="Labutti K."/>
            <person name="Haridas S."/>
            <person name="Kuo A."/>
            <person name="Salamov A."/>
            <person name="Ahrendt S.R."/>
            <person name="Lipzen A."/>
            <person name="Sullivan W."/>
            <person name="Andreopoulos W.B."/>
            <person name="Clum A."/>
            <person name="Lindquist E."/>
            <person name="Daum C."/>
            <person name="Ramamoorthy G.K."/>
            <person name="Gryganskyi A."/>
            <person name="Culley D."/>
            <person name="Magnuson J.K."/>
            <person name="James T.Y."/>
            <person name="O'Malley M.A."/>
            <person name="Stajich J.E."/>
            <person name="Spatafora J.W."/>
            <person name="Visel A."/>
            <person name="Grigoriev I.V."/>
        </authorList>
    </citation>
    <scope>NUCLEOTIDE SEQUENCE [LARGE SCALE GENOMIC DNA]</scope>
    <source>
        <strain evidence="3 4">62-1032</strain>
    </source>
</reference>
<feature type="domain" description="AB hydrolase-1" evidence="2">
    <location>
        <begin position="28"/>
        <end position="273"/>
    </location>
</feature>
<sequence>MTTTTTTHTIQADGINIFYRQAGPLDGPVLLLLHGFPTSSFQYRSLLAHPDLFNKYRLIAPDLPGFGLTDVPAERNYSYTFDNLAKTIEGFVDTLDLKKFALYVFDYGAPTGFRLAVSRPEFITAIISQNGATSESALGPFWDELYPFWQDPSAKNRDAIRYLTTFEATKSQYHAGEAHPELISPEPLLLDTTLMTRPGNAEIQLDLFYDYRKNVELYPTIQAYLTEHQPPLLAVWGKKDPIFIPAGAEAFKEWVKDAEVELIDGGHFVLENHSEEVVKLVSSFLDRKLGA</sequence>
<dbReference type="PRINTS" id="PR00412">
    <property type="entry name" value="EPOXHYDRLASE"/>
</dbReference>
<dbReference type="OrthoDB" id="6431331at2759"/>
<dbReference type="PANTHER" id="PTHR42977:SF3">
    <property type="entry name" value="AB HYDROLASE-1 DOMAIN-CONTAINING PROTEIN"/>
    <property type="match status" value="1"/>
</dbReference>
<dbReference type="InterPro" id="IPR000073">
    <property type="entry name" value="AB_hydrolase_1"/>
</dbReference>
<dbReference type="Gene3D" id="3.40.50.1820">
    <property type="entry name" value="alpha/beta hydrolase"/>
    <property type="match status" value="1"/>
</dbReference>
<dbReference type="GO" id="GO:0004301">
    <property type="term" value="F:epoxide hydrolase activity"/>
    <property type="evidence" value="ECO:0007669"/>
    <property type="project" value="TreeGrafter"/>
</dbReference>
<comment type="caution">
    <text evidence="3">The sequence shown here is derived from an EMBL/GenBank/DDBJ whole genome shotgun (WGS) entry which is preliminary data.</text>
</comment>
<protein>
    <submittedName>
        <fullName evidence="3">Alpha/beta hydrolase fold protein</fullName>
    </submittedName>
</protein>
<evidence type="ECO:0000256" key="1">
    <source>
        <dbReference type="ARBA" id="ARBA00022801"/>
    </source>
</evidence>
<dbReference type="InterPro" id="IPR029058">
    <property type="entry name" value="AB_hydrolase_fold"/>
</dbReference>